<sequence length="1275" mass="142637">MGDNSFGYQTRSQGPPPAYSAVDQPPNAYPQHKDLGRPGRLASKWIFDLLNGTLECDQLACIQSNPSTPAHHNLYHVTSLAGVGDNTAHAVCICRTCKKTFTVRLHSSGHVCEKSFERMHHLVLGTVLDTPGMSTKYYPIRTQVQFTCSAIKCTMAVTIDVCDPRLAREWEAHLTDRDAVRKRLNELMEADDRSRYEDLTSPDRLEKLFPAFYLMQYINDVVRSGPGAAEKKVAYRNKFFTVCFWDRFKDLLEYLEFQTTEGDGDKSLVLPCLDEPNPAESIPTTRQAWFEILRAHLYFLVEDHLRADLLPPMDLPIQQQSATLEFLESALDAKYAKSTWKHIGDLSPADFDILGINKDAHESMLWYACLCQSQTHPEGREKYFDALFRVTRDRENASPELRKYVEEEQLELAIVRSTREAQADSNPLSRAYRSLELPNTASNEMVIFQFQQNIKSASAPERKKLRQDLSLIGRDRKSLDILRRSQDFDPEQAMEFLGLPADADPAVIPIQVNANVNEDKSIDRLLVSGALRSLLALKYSSGDHGDMEALATVLEVEARESWMSEGDSITVAPKSSSQTIGGHPVDTSLPVGLMNIRNTCYLNSILQYFNTVLPVRNVVLNWEEYKLEPTEENIKARRLGGTGVALDKPEAFLAAKFVEEMRALFLEFQSSSASAIKPQQRLALAALKNADRLLKGKPAEPATMVFGPQPNPAPSDKALASPPPLPARPSPKPPTQSIEPTVTVNAISDHADTASNVSSATLVDQKDEDANHTYVTISETNEDKPIPQVVPAKERVALDDDDRTKAPGSTEATNGLSVHQEKAASGDSDTKMGGTDGNATTTSTEAKVEETLSVEEKITAALNDVSVTGTEQQDVEEVMGNILDHFHAAIKPTGTDEDTGKQTDIITETFYWSSVVKIRTVDMNTGKAQSDFRSVPDLSRWMTAFPAKDEKTDLYGALDSNFDQEFQEDGNEMVTAITRAPPILHIYIQRGQEIKGELSRNNNVVEIPQRLFLDRYMDCPTDSELFKKRQRSWNLKRRLQALDVQPPPEPAKEDKKGKKEEIKEAGYEVVEQNVEDYETQMIIDNGEEEYVSINVPSLQPMPSDRDSVENSEKSSEDVAMGGMQELSSAILDGDASRRLRGETEGERTKAREELSTLFSDMTDVAYRLHAVICHGGGLGFGHYWVWIYDFDENVWRSYNDERVEVHRDEEKVLKDLNSSGSPYYVAYVREDEISRMVKIPSRNITAPGATGEVAVGMPDDVDMQDAEVSHVEHRE</sequence>
<dbReference type="Proteomes" id="UP000078559">
    <property type="component" value="Chromosome 8"/>
</dbReference>
<dbReference type="InterPro" id="IPR038765">
    <property type="entry name" value="Papain-like_cys_pep_sf"/>
</dbReference>
<evidence type="ECO:0000313" key="10">
    <source>
        <dbReference type="Proteomes" id="UP000078559"/>
    </source>
</evidence>
<dbReference type="GO" id="GO:0016579">
    <property type="term" value="P:protein deubiquitination"/>
    <property type="evidence" value="ECO:0007669"/>
    <property type="project" value="InterPro"/>
</dbReference>
<dbReference type="InterPro" id="IPR018200">
    <property type="entry name" value="USP_CS"/>
</dbReference>
<feature type="region of interest" description="Disordered" evidence="7">
    <location>
        <begin position="798"/>
        <end position="850"/>
    </location>
</feature>
<evidence type="ECO:0000256" key="3">
    <source>
        <dbReference type="ARBA" id="ARBA00022670"/>
    </source>
</evidence>
<dbReference type="Pfam" id="PF00443">
    <property type="entry name" value="UCH"/>
    <property type="match status" value="1"/>
</dbReference>
<dbReference type="InterPro" id="IPR044635">
    <property type="entry name" value="UBP14-like"/>
</dbReference>
<feature type="compositionally biased region" description="Polar residues" evidence="7">
    <location>
        <begin position="1"/>
        <end position="13"/>
    </location>
</feature>
<evidence type="ECO:0000256" key="2">
    <source>
        <dbReference type="ARBA" id="ARBA00012759"/>
    </source>
</evidence>
<feature type="region of interest" description="Disordered" evidence="7">
    <location>
        <begin position="1131"/>
        <end position="1151"/>
    </location>
</feature>
<evidence type="ECO:0000256" key="1">
    <source>
        <dbReference type="ARBA" id="ARBA00000707"/>
    </source>
</evidence>
<feature type="region of interest" description="Disordered" evidence="7">
    <location>
        <begin position="1"/>
        <end position="34"/>
    </location>
</feature>
<dbReference type="Gene3D" id="3.90.70.10">
    <property type="entry name" value="Cysteine proteinases"/>
    <property type="match status" value="2"/>
</dbReference>
<feature type="region of interest" description="Disordered" evidence="7">
    <location>
        <begin position="1096"/>
        <end position="1118"/>
    </location>
</feature>
<evidence type="ECO:0000259" key="8">
    <source>
        <dbReference type="PROSITE" id="PS50235"/>
    </source>
</evidence>
<dbReference type="InterPro" id="IPR028889">
    <property type="entry name" value="USP"/>
</dbReference>
<feature type="region of interest" description="Disordered" evidence="7">
    <location>
        <begin position="700"/>
        <end position="738"/>
    </location>
</feature>
<keyword evidence="10" id="KW-1185">Reference proteome</keyword>
<dbReference type="InterPro" id="IPR025305">
    <property type="entry name" value="UCH_repeat_domain"/>
</dbReference>
<dbReference type="GO" id="GO:0061136">
    <property type="term" value="P:regulation of proteasomal protein catabolic process"/>
    <property type="evidence" value="ECO:0007669"/>
    <property type="project" value="TreeGrafter"/>
</dbReference>
<feature type="compositionally biased region" description="Basic and acidic residues" evidence="7">
    <location>
        <begin position="1103"/>
        <end position="1116"/>
    </location>
</feature>
<dbReference type="PROSITE" id="PS50235">
    <property type="entry name" value="USP_3"/>
    <property type="match status" value="1"/>
</dbReference>
<dbReference type="PANTHER" id="PTHR43982">
    <property type="entry name" value="UBIQUITIN CARBOXYL-TERMINAL HYDROLASE"/>
    <property type="match status" value="1"/>
</dbReference>
<dbReference type="GO" id="GO:0004843">
    <property type="term" value="F:cysteine-type deubiquitinase activity"/>
    <property type="evidence" value="ECO:0007669"/>
    <property type="project" value="UniProtKB-EC"/>
</dbReference>
<comment type="catalytic activity">
    <reaction evidence="1">
        <text>Thiol-dependent hydrolysis of ester, thioester, amide, peptide and isopeptide bonds formed by the C-terminal Gly of ubiquitin (a 76-residue protein attached to proteins as an intracellular targeting signal).</text>
        <dbReference type="EC" id="3.4.19.12"/>
    </reaction>
</comment>
<dbReference type="AlphaFoldDB" id="A0A194W757"/>
<feature type="compositionally biased region" description="Basic and acidic residues" evidence="7">
    <location>
        <begin position="819"/>
        <end position="830"/>
    </location>
</feature>
<feature type="domain" description="USP" evidence="8">
    <location>
        <begin position="591"/>
        <end position="1230"/>
    </location>
</feature>
<reference evidence="9" key="1">
    <citation type="submission" date="2014-12" db="EMBL/GenBank/DDBJ databases">
        <title>Genome Sequence of Valsa Canker Pathogens Uncovers a Specific Adaption of Colonization on Woody Bark.</title>
        <authorList>
            <person name="Yin Z."/>
            <person name="Liu H."/>
            <person name="Gao X."/>
            <person name="Li Z."/>
            <person name="Song N."/>
            <person name="Ke X."/>
            <person name="Dai Q."/>
            <person name="Wu Y."/>
            <person name="Sun Y."/>
            <person name="Xu J.-R."/>
            <person name="Kang Z.K."/>
            <person name="Wang L."/>
            <person name="Huang L."/>
        </authorList>
    </citation>
    <scope>NUCLEOTIDE SEQUENCE [LARGE SCALE GENOMIC DNA]</scope>
    <source>
        <strain evidence="9">03-8</strain>
    </source>
</reference>
<keyword evidence="6" id="KW-0788">Thiol protease</keyword>
<dbReference type="PROSITE" id="PS00973">
    <property type="entry name" value="USP_2"/>
    <property type="match status" value="1"/>
</dbReference>
<feature type="compositionally biased region" description="Basic and acidic residues" evidence="7">
    <location>
        <begin position="1134"/>
        <end position="1151"/>
    </location>
</feature>
<keyword evidence="3" id="KW-0645">Protease</keyword>
<keyword evidence="5 9" id="KW-0378">Hydrolase</keyword>
<keyword evidence="4" id="KW-0833">Ubl conjugation pathway</keyword>
<evidence type="ECO:0000256" key="7">
    <source>
        <dbReference type="SAM" id="MobiDB-lite"/>
    </source>
</evidence>
<dbReference type="SUPFAM" id="SSF54001">
    <property type="entry name" value="Cysteine proteinases"/>
    <property type="match status" value="1"/>
</dbReference>
<dbReference type="EMBL" id="CM003105">
    <property type="protein sequence ID" value="KUI71910.1"/>
    <property type="molecule type" value="Genomic_DNA"/>
</dbReference>
<evidence type="ECO:0000256" key="4">
    <source>
        <dbReference type="ARBA" id="ARBA00022786"/>
    </source>
</evidence>
<evidence type="ECO:0000313" key="9">
    <source>
        <dbReference type="EMBL" id="KUI71910.1"/>
    </source>
</evidence>
<feature type="compositionally biased region" description="Pro residues" evidence="7">
    <location>
        <begin position="721"/>
        <end position="734"/>
    </location>
</feature>
<evidence type="ECO:0000256" key="5">
    <source>
        <dbReference type="ARBA" id="ARBA00022801"/>
    </source>
</evidence>
<dbReference type="PANTHER" id="PTHR43982:SF6">
    <property type="entry name" value="UBIQUITIN CARBOXYL-TERMINAL HYDROLASE 2-RELATED"/>
    <property type="match status" value="1"/>
</dbReference>
<proteinExistence type="predicted"/>
<organism evidence="9 10">
    <name type="scientific">Cytospora mali</name>
    <name type="common">Apple Valsa canker fungus</name>
    <name type="synonym">Valsa mali</name>
    <dbReference type="NCBI Taxonomy" id="578113"/>
    <lineage>
        <taxon>Eukaryota</taxon>
        <taxon>Fungi</taxon>
        <taxon>Dikarya</taxon>
        <taxon>Ascomycota</taxon>
        <taxon>Pezizomycotina</taxon>
        <taxon>Sordariomycetes</taxon>
        <taxon>Sordariomycetidae</taxon>
        <taxon>Diaporthales</taxon>
        <taxon>Cytosporaceae</taxon>
        <taxon>Cytospora</taxon>
    </lineage>
</organism>
<dbReference type="GO" id="GO:0070628">
    <property type="term" value="F:proteasome binding"/>
    <property type="evidence" value="ECO:0007669"/>
    <property type="project" value="TreeGrafter"/>
</dbReference>
<protein>
    <recommendedName>
        <fullName evidence="2">ubiquitinyl hydrolase 1</fullName>
        <ecNumber evidence="2">3.4.19.12</ecNumber>
    </recommendedName>
</protein>
<gene>
    <name evidence="9" type="ORF">VM1G_08035</name>
</gene>
<dbReference type="EC" id="3.4.19.12" evidence="2"/>
<dbReference type="Pfam" id="PF13446">
    <property type="entry name" value="RPT"/>
    <property type="match status" value="1"/>
</dbReference>
<accession>A0A194W757</accession>
<dbReference type="OrthoDB" id="2420415at2759"/>
<dbReference type="GO" id="GO:0043161">
    <property type="term" value="P:proteasome-mediated ubiquitin-dependent protein catabolic process"/>
    <property type="evidence" value="ECO:0007669"/>
    <property type="project" value="InterPro"/>
</dbReference>
<dbReference type="InterPro" id="IPR001394">
    <property type="entry name" value="Peptidase_C19_UCH"/>
</dbReference>
<evidence type="ECO:0000256" key="6">
    <source>
        <dbReference type="ARBA" id="ARBA00022807"/>
    </source>
</evidence>
<name>A0A194W757_CYTMA</name>